<dbReference type="RefSeq" id="WP_249315669.1">
    <property type="nucleotide sequence ID" value="NZ_JACRSR010000001.1"/>
</dbReference>
<organism evidence="9 10">
    <name type="scientific">Gehongia tenuis</name>
    <dbReference type="NCBI Taxonomy" id="2763655"/>
    <lineage>
        <taxon>Bacteria</taxon>
        <taxon>Bacillati</taxon>
        <taxon>Bacillota</taxon>
        <taxon>Clostridia</taxon>
        <taxon>Christensenellales</taxon>
        <taxon>Christensenellaceae</taxon>
        <taxon>Gehongia</taxon>
    </lineage>
</organism>
<comment type="function">
    <text evidence="1">Site-specific tyrosine recombinase, which acts by catalyzing the cutting and rejoining of the recombining DNA molecules.</text>
</comment>
<evidence type="ECO:0000259" key="8">
    <source>
        <dbReference type="PROSITE" id="PS51900"/>
    </source>
</evidence>
<keyword evidence="3" id="KW-0229">DNA integration</keyword>
<dbReference type="GO" id="GO:0003677">
    <property type="term" value="F:DNA binding"/>
    <property type="evidence" value="ECO:0007669"/>
    <property type="project" value="UniProtKB-UniRule"/>
</dbReference>
<sequence>MSVTKDKNTGKWMSQIRVKDWTGKEIHKKKRGFSTKKEALQWERDFISQAEGSLGMKFKDFVEIYMNDAVPRTRETTYANKRYLFNKKVLPYFGEMPVSEIKPTDIRNWQNEMINYRQPNGRGYAPTYLRSMNNQLTAAFNFAVKFYGLRENPCHKAGTMGKKNAEEMLFWTKEEFGVFIEAMKDRPVGYTIFMIMYYTGLRVGELLALTPEDIDFDRHIISVNKNYQRLNGKDYIYPPKTEAGYREVVMPKVLESCIRDHLATIYDLQPTDRIFPYDKGWVGRQMKYGCDKSGTQKIRVHDVRHTHASLLIDMGCTPLLVAERLGHEKVQTTMDTYSHLYPNKQTEVANQLDAIAAEGDGYKKIG</sequence>
<dbReference type="Proteomes" id="UP000623172">
    <property type="component" value="Unassembled WGS sequence"/>
</dbReference>
<evidence type="ECO:0000256" key="4">
    <source>
        <dbReference type="ARBA" id="ARBA00023125"/>
    </source>
</evidence>
<dbReference type="InterPro" id="IPR044068">
    <property type="entry name" value="CB"/>
</dbReference>
<dbReference type="InterPro" id="IPR050090">
    <property type="entry name" value="Tyrosine_recombinase_XerCD"/>
</dbReference>
<dbReference type="PANTHER" id="PTHR30349">
    <property type="entry name" value="PHAGE INTEGRASE-RELATED"/>
    <property type="match status" value="1"/>
</dbReference>
<dbReference type="Pfam" id="PF00589">
    <property type="entry name" value="Phage_integrase"/>
    <property type="match status" value="1"/>
</dbReference>
<reference evidence="9" key="1">
    <citation type="submission" date="2020-08" db="EMBL/GenBank/DDBJ databases">
        <title>Genome public.</title>
        <authorList>
            <person name="Liu C."/>
            <person name="Sun Q."/>
        </authorList>
    </citation>
    <scope>NUCLEOTIDE SEQUENCE</scope>
    <source>
        <strain evidence="9">NSJ-53</strain>
    </source>
</reference>
<gene>
    <name evidence="9" type="ORF">H8696_05455</name>
</gene>
<evidence type="ECO:0000256" key="1">
    <source>
        <dbReference type="ARBA" id="ARBA00003283"/>
    </source>
</evidence>
<evidence type="ECO:0000256" key="2">
    <source>
        <dbReference type="ARBA" id="ARBA00008857"/>
    </source>
</evidence>
<keyword evidence="10" id="KW-1185">Reference proteome</keyword>
<dbReference type="PROSITE" id="PS51898">
    <property type="entry name" value="TYR_RECOMBINASE"/>
    <property type="match status" value="1"/>
</dbReference>
<dbReference type="GO" id="GO:0015074">
    <property type="term" value="P:DNA integration"/>
    <property type="evidence" value="ECO:0007669"/>
    <property type="project" value="UniProtKB-KW"/>
</dbReference>
<dbReference type="InterPro" id="IPR002104">
    <property type="entry name" value="Integrase_catalytic"/>
</dbReference>
<dbReference type="Pfam" id="PF14657">
    <property type="entry name" value="Arm-DNA-bind_4"/>
    <property type="match status" value="1"/>
</dbReference>
<dbReference type="InterPro" id="IPR028259">
    <property type="entry name" value="AP2-like_int_N"/>
</dbReference>
<dbReference type="GO" id="GO:0006310">
    <property type="term" value="P:DNA recombination"/>
    <property type="evidence" value="ECO:0007669"/>
    <property type="project" value="UniProtKB-KW"/>
</dbReference>
<evidence type="ECO:0000313" key="9">
    <source>
        <dbReference type="EMBL" id="MBC8531292.1"/>
    </source>
</evidence>
<dbReference type="Gene3D" id="1.10.150.130">
    <property type="match status" value="1"/>
</dbReference>
<dbReference type="InterPro" id="IPR011010">
    <property type="entry name" value="DNA_brk_join_enz"/>
</dbReference>
<dbReference type="PANTHER" id="PTHR30349:SF64">
    <property type="entry name" value="PROPHAGE INTEGRASE INTD-RELATED"/>
    <property type="match status" value="1"/>
</dbReference>
<proteinExistence type="inferred from homology"/>
<dbReference type="AlphaFoldDB" id="A0A926D4G0"/>
<dbReference type="InterPro" id="IPR004107">
    <property type="entry name" value="Integrase_SAM-like_N"/>
</dbReference>
<dbReference type="InterPro" id="IPR010998">
    <property type="entry name" value="Integrase_recombinase_N"/>
</dbReference>
<feature type="domain" description="Tyr recombinase" evidence="7">
    <location>
        <begin position="166"/>
        <end position="350"/>
    </location>
</feature>
<evidence type="ECO:0000256" key="3">
    <source>
        <dbReference type="ARBA" id="ARBA00022908"/>
    </source>
</evidence>
<comment type="caution">
    <text evidence="9">The sequence shown here is derived from an EMBL/GenBank/DDBJ whole genome shotgun (WGS) entry which is preliminary data.</text>
</comment>
<evidence type="ECO:0000256" key="6">
    <source>
        <dbReference type="PROSITE-ProRule" id="PRU01248"/>
    </source>
</evidence>
<dbReference type="EMBL" id="JACRSR010000001">
    <property type="protein sequence ID" value="MBC8531292.1"/>
    <property type="molecule type" value="Genomic_DNA"/>
</dbReference>
<dbReference type="PROSITE" id="PS51900">
    <property type="entry name" value="CB"/>
    <property type="match status" value="1"/>
</dbReference>
<keyword evidence="5" id="KW-0233">DNA recombination</keyword>
<dbReference type="InterPro" id="IPR013762">
    <property type="entry name" value="Integrase-like_cat_sf"/>
</dbReference>
<keyword evidence="4 6" id="KW-0238">DNA-binding</keyword>
<dbReference type="Pfam" id="PF14659">
    <property type="entry name" value="Phage_int_SAM_3"/>
    <property type="match status" value="1"/>
</dbReference>
<name>A0A926D4G0_9FIRM</name>
<dbReference type="CDD" id="cd01189">
    <property type="entry name" value="INT_ICEBs1_C_like"/>
    <property type="match status" value="1"/>
</dbReference>
<evidence type="ECO:0000259" key="7">
    <source>
        <dbReference type="PROSITE" id="PS51898"/>
    </source>
</evidence>
<accession>A0A926D4G0</accession>
<dbReference type="SUPFAM" id="SSF56349">
    <property type="entry name" value="DNA breaking-rejoining enzymes"/>
    <property type="match status" value="1"/>
</dbReference>
<evidence type="ECO:0000256" key="5">
    <source>
        <dbReference type="ARBA" id="ARBA00023172"/>
    </source>
</evidence>
<dbReference type="Gene3D" id="1.10.443.10">
    <property type="entry name" value="Intergrase catalytic core"/>
    <property type="match status" value="1"/>
</dbReference>
<comment type="similarity">
    <text evidence="2">Belongs to the 'phage' integrase family.</text>
</comment>
<feature type="domain" description="Core-binding (CB)" evidence="8">
    <location>
        <begin position="56"/>
        <end position="144"/>
    </location>
</feature>
<evidence type="ECO:0000313" key="10">
    <source>
        <dbReference type="Proteomes" id="UP000623172"/>
    </source>
</evidence>
<protein>
    <submittedName>
        <fullName evidence="9">Site-specific integrase</fullName>
    </submittedName>
</protein>